<evidence type="ECO:0000259" key="2">
    <source>
        <dbReference type="Pfam" id="PF01370"/>
    </source>
</evidence>
<protein>
    <recommendedName>
        <fullName evidence="2">NAD-dependent epimerase/dehydratase domain-containing protein</fullName>
    </recommendedName>
</protein>
<dbReference type="InterPro" id="IPR036291">
    <property type="entry name" value="NAD(P)-bd_dom_sf"/>
</dbReference>
<organism evidence="3 4">
    <name type="scientific">Candidatus Falkowbacteria bacterium RIFCSPHIGHO2_02_FULL_42_9</name>
    <dbReference type="NCBI Taxonomy" id="1797986"/>
    <lineage>
        <taxon>Bacteria</taxon>
        <taxon>Candidatus Falkowiibacteriota</taxon>
    </lineage>
</organism>
<dbReference type="EMBL" id="MFFT01000004">
    <property type="protein sequence ID" value="OGF23563.1"/>
    <property type="molecule type" value="Genomic_DNA"/>
</dbReference>
<dbReference type="Pfam" id="PF01370">
    <property type="entry name" value="Epimerase"/>
    <property type="match status" value="1"/>
</dbReference>
<dbReference type="SUPFAM" id="SSF51735">
    <property type="entry name" value="NAD(P)-binding Rossmann-fold domains"/>
    <property type="match status" value="1"/>
</dbReference>
<comment type="caution">
    <text evidence="3">The sequence shown here is derived from an EMBL/GenBank/DDBJ whole genome shotgun (WGS) entry which is preliminary data.</text>
</comment>
<gene>
    <name evidence="3" type="ORF">A3D45_00560</name>
</gene>
<name>A0A1F5SAT1_9BACT</name>
<dbReference type="PANTHER" id="PTHR43000">
    <property type="entry name" value="DTDP-D-GLUCOSE 4,6-DEHYDRATASE-RELATED"/>
    <property type="match status" value="1"/>
</dbReference>
<evidence type="ECO:0000313" key="4">
    <source>
        <dbReference type="Proteomes" id="UP000176877"/>
    </source>
</evidence>
<proteinExistence type="inferred from homology"/>
<dbReference type="InterPro" id="IPR001509">
    <property type="entry name" value="Epimerase_deHydtase"/>
</dbReference>
<reference evidence="3 4" key="1">
    <citation type="journal article" date="2016" name="Nat. Commun.">
        <title>Thousands of microbial genomes shed light on interconnected biogeochemical processes in an aquifer system.</title>
        <authorList>
            <person name="Anantharaman K."/>
            <person name="Brown C.T."/>
            <person name="Hug L.A."/>
            <person name="Sharon I."/>
            <person name="Castelle C.J."/>
            <person name="Probst A.J."/>
            <person name="Thomas B.C."/>
            <person name="Singh A."/>
            <person name="Wilkins M.J."/>
            <person name="Karaoz U."/>
            <person name="Brodie E.L."/>
            <person name="Williams K.H."/>
            <person name="Hubbard S.S."/>
            <person name="Banfield J.F."/>
        </authorList>
    </citation>
    <scope>NUCLEOTIDE SEQUENCE [LARGE SCALE GENOMIC DNA]</scope>
</reference>
<evidence type="ECO:0000256" key="1">
    <source>
        <dbReference type="ARBA" id="ARBA00007637"/>
    </source>
</evidence>
<dbReference type="Proteomes" id="UP000176877">
    <property type="component" value="Unassembled WGS sequence"/>
</dbReference>
<dbReference type="AlphaFoldDB" id="A0A1F5SAT1"/>
<comment type="similarity">
    <text evidence="1">Belongs to the NAD(P)-dependent epimerase/dehydratase family.</text>
</comment>
<sequence>MKILITGGRGFLGQHLFPWLKTAGHDCLLFSGDIRSKADVAKFREEKVDIVIHLAAKVQGKDSRSFYEVNLGGTENILEICRQIKPRRFIFLSTIRVLSPKQSPYALSKKAAEAAVIKSGAPYIILRPSLLYGQGNKKNLGFFFAAVARWPIVPIFDFKIQPLFVGDLIEIISRSMDSQIKQVINITGQETVSLSNILQRAKLLLNRQTYILRLPKFLVGFLKLASLCPYFPFPWWQIQPLLSNEILPSDPWPDLFKIKPTKLDDGLKQTLLNP</sequence>
<dbReference type="Gene3D" id="3.40.50.720">
    <property type="entry name" value="NAD(P)-binding Rossmann-like Domain"/>
    <property type="match status" value="1"/>
</dbReference>
<feature type="domain" description="NAD-dependent epimerase/dehydratase" evidence="2">
    <location>
        <begin position="3"/>
        <end position="149"/>
    </location>
</feature>
<accession>A0A1F5SAT1</accession>
<evidence type="ECO:0000313" key="3">
    <source>
        <dbReference type="EMBL" id="OGF23563.1"/>
    </source>
</evidence>